<name>A0ABY2IXD2_9MICO</name>
<dbReference type="PROSITE" id="PS51689">
    <property type="entry name" value="SAM_RNA_A_N6_MT"/>
    <property type="match status" value="1"/>
</dbReference>
<reference evidence="11 12" key="1">
    <citation type="submission" date="2019-03" db="EMBL/GenBank/DDBJ databases">
        <title>Genomics of glacier-inhabiting Cryobacterium strains.</title>
        <authorList>
            <person name="Liu Q."/>
            <person name="Xin Y.-H."/>
        </authorList>
    </citation>
    <scope>NUCLEOTIDE SEQUENCE [LARGE SCALE GENOMIC DNA]</scope>
    <source>
        <strain evidence="11 12">TMT1-23-1</strain>
    </source>
</reference>
<comment type="catalytic activity">
    <reaction evidence="7">
        <text>adenosine(1518)/adenosine(1519) in 16S rRNA + 4 S-adenosyl-L-methionine = N(6)-dimethyladenosine(1518)/N(6)-dimethyladenosine(1519) in 16S rRNA + 4 S-adenosyl-L-homocysteine + 4 H(+)</text>
        <dbReference type="Rhea" id="RHEA:19609"/>
        <dbReference type="Rhea" id="RHEA-COMP:10232"/>
        <dbReference type="Rhea" id="RHEA-COMP:10233"/>
        <dbReference type="ChEBI" id="CHEBI:15378"/>
        <dbReference type="ChEBI" id="CHEBI:57856"/>
        <dbReference type="ChEBI" id="CHEBI:59789"/>
        <dbReference type="ChEBI" id="CHEBI:74411"/>
        <dbReference type="ChEBI" id="CHEBI:74493"/>
        <dbReference type="EC" id="2.1.1.182"/>
    </reaction>
</comment>
<evidence type="ECO:0000256" key="3">
    <source>
        <dbReference type="ARBA" id="ARBA00022603"/>
    </source>
</evidence>
<dbReference type="PANTHER" id="PTHR11727:SF7">
    <property type="entry name" value="DIMETHYLADENOSINE TRANSFERASE-RELATED"/>
    <property type="match status" value="1"/>
</dbReference>
<gene>
    <name evidence="7 11" type="primary">rsmA</name>
    <name evidence="7" type="synonym">ksgA</name>
    <name evidence="11" type="ORF">E3T28_11985</name>
</gene>
<keyword evidence="6 7" id="KW-0694">RNA-binding</keyword>
<dbReference type="PROSITE" id="PS01131">
    <property type="entry name" value="RRNA_A_DIMETH"/>
    <property type="match status" value="1"/>
</dbReference>
<dbReference type="SMART" id="SM00650">
    <property type="entry name" value="rADc"/>
    <property type="match status" value="1"/>
</dbReference>
<keyword evidence="12" id="KW-1185">Reference proteome</keyword>
<feature type="binding site" evidence="7 8">
    <location>
        <position position="201"/>
    </location>
    <ligand>
        <name>S-adenosyl-L-methionine</name>
        <dbReference type="ChEBI" id="CHEBI:59789"/>
    </ligand>
</feature>
<dbReference type="InterPro" id="IPR020598">
    <property type="entry name" value="rRNA_Ade_methylase_Trfase_N"/>
</dbReference>
<proteinExistence type="inferred from homology"/>
<evidence type="ECO:0000256" key="8">
    <source>
        <dbReference type="PROSITE-ProRule" id="PRU01026"/>
    </source>
</evidence>
<evidence type="ECO:0000256" key="2">
    <source>
        <dbReference type="ARBA" id="ARBA00022552"/>
    </source>
</evidence>
<sequence>MTPPRHGYDPGDEPEIGIRATGDAETAGRHAAPVASETDAGPTNSAAEPDADASDSAAEPDADAPDSVAEPEAGTPAAPAVRSLLGPAEIRDLAEMLGVNPTKKLGQNFVIDGNTVRRIVKVATVSPGDTVLEVGPGLGSLTLGLLEIGASVVAVEIDDRLAEQLPLTVELMHPGAPLTVIRDDALKITELPGDPSRLVANLPYNVSVPVLLYLLENFASIRAGVVMVQAEVGERLAAPSGSKVYGSPSVKAAWYGAFRTAGKVSRQVFWPVPGVDSILIAFERRAEPLESEDLRRATFALVDAAFQQRRKMLRQSLSSVLGNSTNATEVMTRAGIDPTERGEQLTVEDFLLIARAQLNVT</sequence>
<evidence type="ECO:0000256" key="6">
    <source>
        <dbReference type="ARBA" id="ARBA00022884"/>
    </source>
</evidence>
<keyword evidence="1 7" id="KW-0963">Cytoplasm</keyword>
<dbReference type="InterPro" id="IPR011530">
    <property type="entry name" value="rRNA_adenine_dimethylase"/>
</dbReference>
<feature type="binding site" evidence="7 8">
    <location>
        <position position="156"/>
    </location>
    <ligand>
        <name>S-adenosyl-L-methionine</name>
        <dbReference type="ChEBI" id="CHEBI:59789"/>
    </ligand>
</feature>
<feature type="compositionally biased region" description="Low complexity" evidence="9">
    <location>
        <begin position="65"/>
        <end position="80"/>
    </location>
</feature>
<evidence type="ECO:0000313" key="11">
    <source>
        <dbReference type="EMBL" id="TFC96559.1"/>
    </source>
</evidence>
<dbReference type="GO" id="GO:0052908">
    <property type="term" value="F:16S rRNA (adenine(1518)-N(6)/adenine(1519)-N(6))-dimethyltransferase activity"/>
    <property type="evidence" value="ECO:0007669"/>
    <property type="project" value="UniProtKB-EC"/>
</dbReference>
<keyword evidence="5 7" id="KW-0949">S-adenosyl-L-methionine</keyword>
<dbReference type="InterPro" id="IPR023165">
    <property type="entry name" value="rRNA_Ade_diMease-like_C"/>
</dbReference>
<dbReference type="NCBIfam" id="TIGR00755">
    <property type="entry name" value="ksgA"/>
    <property type="match status" value="1"/>
</dbReference>
<keyword evidence="2 7" id="KW-0698">rRNA processing</keyword>
<dbReference type="SUPFAM" id="SSF53335">
    <property type="entry name" value="S-adenosyl-L-methionine-dependent methyltransferases"/>
    <property type="match status" value="1"/>
</dbReference>
<dbReference type="Gene3D" id="3.40.50.150">
    <property type="entry name" value="Vaccinia Virus protein VP39"/>
    <property type="match status" value="1"/>
</dbReference>
<dbReference type="EMBL" id="SOGQ01000061">
    <property type="protein sequence ID" value="TFC96559.1"/>
    <property type="molecule type" value="Genomic_DNA"/>
</dbReference>
<dbReference type="InterPro" id="IPR001737">
    <property type="entry name" value="KsgA/Erm"/>
</dbReference>
<accession>A0ABY2IXD2</accession>
<evidence type="ECO:0000259" key="10">
    <source>
        <dbReference type="SMART" id="SM00650"/>
    </source>
</evidence>
<dbReference type="InterPro" id="IPR029063">
    <property type="entry name" value="SAM-dependent_MTases_sf"/>
</dbReference>
<keyword evidence="3 7" id="KW-0489">Methyltransferase</keyword>
<protein>
    <recommendedName>
        <fullName evidence="7">Ribosomal RNA small subunit methyltransferase A</fullName>
        <ecNumber evidence="7">2.1.1.182</ecNumber>
    </recommendedName>
    <alternativeName>
        <fullName evidence="7">16S rRNA (adenine(1518)-N(6)/adenine(1519)-N(6))-dimethyltransferase</fullName>
    </alternativeName>
    <alternativeName>
        <fullName evidence="7">16S rRNA dimethyladenosine transferase</fullName>
    </alternativeName>
    <alternativeName>
        <fullName evidence="7">16S rRNA dimethylase</fullName>
    </alternativeName>
    <alternativeName>
        <fullName evidence="7">S-adenosylmethionine-6-N', N'-adenosyl(rRNA) dimethyltransferase</fullName>
    </alternativeName>
</protein>
<keyword evidence="4 7" id="KW-0808">Transferase</keyword>
<feature type="binding site" evidence="7 8">
    <location>
        <position position="110"/>
    </location>
    <ligand>
        <name>S-adenosyl-L-methionine</name>
        <dbReference type="ChEBI" id="CHEBI:59789"/>
    </ligand>
</feature>
<feature type="binding site" evidence="7 8">
    <location>
        <position position="184"/>
    </location>
    <ligand>
        <name>S-adenosyl-L-methionine</name>
        <dbReference type="ChEBI" id="CHEBI:59789"/>
    </ligand>
</feature>
<dbReference type="InterPro" id="IPR020596">
    <property type="entry name" value="rRNA_Ade_Mease_Trfase_CS"/>
</dbReference>
<evidence type="ECO:0000256" key="7">
    <source>
        <dbReference type="HAMAP-Rule" id="MF_00607"/>
    </source>
</evidence>
<evidence type="ECO:0000256" key="4">
    <source>
        <dbReference type="ARBA" id="ARBA00022679"/>
    </source>
</evidence>
<dbReference type="Gene3D" id="1.10.8.100">
    <property type="entry name" value="Ribosomal RNA adenine dimethylase-like, domain 2"/>
    <property type="match status" value="1"/>
</dbReference>
<feature type="binding site" evidence="7 8">
    <location>
        <position position="135"/>
    </location>
    <ligand>
        <name>S-adenosyl-L-methionine</name>
        <dbReference type="ChEBI" id="CHEBI:59789"/>
    </ligand>
</feature>
<feature type="domain" description="Ribosomal RNA adenine methylase transferase N-terminal" evidence="10">
    <location>
        <begin position="115"/>
        <end position="286"/>
    </location>
</feature>
<evidence type="ECO:0000256" key="9">
    <source>
        <dbReference type="SAM" id="MobiDB-lite"/>
    </source>
</evidence>
<evidence type="ECO:0000256" key="5">
    <source>
        <dbReference type="ARBA" id="ARBA00022691"/>
    </source>
</evidence>
<comment type="subcellular location">
    <subcellularLocation>
        <location evidence="7">Cytoplasm</location>
    </subcellularLocation>
</comment>
<dbReference type="Proteomes" id="UP000297853">
    <property type="component" value="Unassembled WGS sequence"/>
</dbReference>
<comment type="function">
    <text evidence="7">Specifically dimethylates two adjacent adenosines (A1518 and A1519) in the loop of a conserved hairpin near the 3'-end of 16S rRNA in the 30S particle. May play a critical role in biogenesis of 30S subunits.</text>
</comment>
<feature type="binding site" evidence="7 8">
    <location>
        <position position="108"/>
    </location>
    <ligand>
        <name>S-adenosyl-L-methionine</name>
        <dbReference type="ChEBI" id="CHEBI:59789"/>
    </ligand>
</feature>
<dbReference type="Pfam" id="PF00398">
    <property type="entry name" value="RrnaAD"/>
    <property type="match status" value="1"/>
</dbReference>
<feature type="region of interest" description="Disordered" evidence="9">
    <location>
        <begin position="1"/>
        <end position="81"/>
    </location>
</feature>
<organism evidence="11 12">
    <name type="scientific">Cryobacterium sinapicolor</name>
    <dbReference type="NCBI Taxonomy" id="1259236"/>
    <lineage>
        <taxon>Bacteria</taxon>
        <taxon>Bacillati</taxon>
        <taxon>Actinomycetota</taxon>
        <taxon>Actinomycetes</taxon>
        <taxon>Micrococcales</taxon>
        <taxon>Microbacteriaceae</taxon>
        <taxon>Cryobacterium</taxon>
    </lineage>
</organism>
<feature type="compositionally biased region" description="Acidic residues" evidence="9">
    <location>
        <begin position="49"/>
        <end position="64"/>
    </location>
</feature>
<dbReference type="PANTHER" id="PTHR11727">
    <property type="entry name" value="DIMETHYLADENOSINE TRANSFERASE"/>
    <property type="match status" value="1"/>
</dbReference>
<dbReference type="EC" id="2.1.1.182" evidence="7"/>
<comment type="caution">
    <text evidence="11">The sequence shown here is derived from an EMBL/GenBank/DDBJ whole genome shotgun (WGS) entry which is preliminary data.</text>
</comment>
<dbReference type="HAMAP" id="MF_00607">
    <property type="entry name" value="16SrRNA_methyltr_A"/>
    <property type="match status" value="1"/>
</dbReference>
<evidence type="ECO:0000313" key="12">
    <source>
        <dbReference type="Proteomes" id="UP000297853"/>
    </source>
</evidence>
<evidence type="ECO:0000256" key="1">
    <source>
        <dbReference type="ARBA" id="ARBA00022490"/>
    </source>
</evidence>
<comment type="similarity">
    <text evidence="7">Belongs to the class I-like SAM-binding methyltransferase superfamily. rRNA adenine N(6)-methyltransferase family. RsmA subfamily.</text>
</comment>